<dbReference type="GO" id="GO:0016831">
    <property type="term" value="F:carboxy-lyase activity"/>
    <property type="evidence" value="ECO:0007669"/>
    <property type="project" value="InterPro"/>
</dbReference>
<feature type="domain" description="Amidohydrolase-related" evidence="2">
    <location>
        <begin position="30"/>
        <end position="300"/>
    </location>
</feature>
<dbReference type="GO" id="GO:0019748">
    <property type="term" value="P:secondary metabolic process"/>
    <property type="evidence" value="ECO:0007669"/>
    <property type="project" value="TreeGrafter"/>
</dbReference>
<organism evidence="3 4">
    <name type="scientific">Asanoa hainanensis</name>
    <dbReference type="NCBI Taxonomy" id="560556"/>
    <lineage>
        <taxon>Bacteria</taxon>
        <taxon>Bacillati</taxon>
        <taxon>Actinomycetota</taxon>
        <taxon>Actinomycetes</taxon>
        <taxon>Micromonosporales</taxon>
        <taxon>Micromonosporaceae</taxon>
        <taxon>Asanoa</taxon>
    </lineage>
</organism>
<dbReference type="Proteomes" id="UP000198362">
    <property type="component" value="Unassembled WGS sequence"/>
</dbReference>
<evidence type="ECO:0000259" key="2">
    <source>
        <dbReference type="Pfam" id="PF04909"/>
    </source>
</evidence>
<keyword evidence="1" id="KW-0456">Lyase</keyword>
<gene>
    <name evidence="3" type="ORF">SAMN05421812_1178</name>
</gene>
<dbReference type="Gene3D" id="3.20.20.140">
    <property type="entry name" value="Metal-dependent hydrolases"/>
    <property type="match status" value="1"/>
</dbReference>
<dbReference type="EMBL" id="FZPH01000017">
    <property type="protein sequence ID" value="SNT64368.1"/>
    <property type="molecule type" value="Genomic_DNA"/>
</dbReference>
<accession>A0A239PCN0</accession>
<dbReference type="PANTHER" id="PTHR21240">
    <property type="entry name" value="2-AMINO-3-CARBOXYLMUCONATE-6-SEMIALDEHYDE DECARBOXYLASE"/>
    <property type="match status" value="1"/>
</dbReference>
<proteinExistence type="predicted"/>
<evidence type="ECO:0000313" key="3">
    <source>
        <dbReference type="EMBL" id="SNT64368.1"/>
    </source>
</evidence>
<dbReference type="Pfam" id="PF04909">
    <property type="entry name" value="Amidohydro_2"/>
    <property type="match status" value="1"/>
</dbReference>
<dbReference type="InterPro" id="IPR006680">
    <property type="entry name" value="Amidohydro-rel"/>
</dbReference>
<dbReference type="CDD" id="cd01292">
    <property type="entry name" value="metallo-dependent_hydrolases"/>
    <property type="match status" value="1"/>
</dbReference>
<dbReference type="PANTHER" id="PTHR21240:SF28">
    <property type="entry name" value="ISO-OROTATE DECARBOXYLASE (EUROFUNG)"/>
    <property type="match status" value="1"/>
</dbReference>
<reference evidence="3 4" key="1">
    <citation type="submission" date="2017-06" db="EMBL/GenBank/DDBJ databases">
        <authorList>
            <person name="Kim H.J."/>
            <person name="Triplett B.A."/>
        </authorList>
    </citation>
    <scope>NUCLEOTIDE SEQUENCE [LARGE SCALE GENOMIC DNA]</scope>
    <source>
        <strain evidence="3 4">CGMCC 4.5593</strain>
    </source>
</reference>
<dbReference type="InterPro" id="IPR032466">
    <property type="entry name" value="Metal_Hydrolase"/>
</dbReference>
<dbReference type="InterPro" id="IPR032465">
    <property type="entry name" value="ACMSD"/>
</dbReference>
<dbReference type="GO" id="GO:0016787">
    <property type="term" value="F:hydrolase activity"/>
    <property type="evidence" value="ECO:0007669"/>
    <property type="project" value="InterPro"/>
</dbReference>
<keyword evidence="4" id="KW-1185">Reference proteome</keyword>
<evidence type="ECO:0000313" key="4">
    <source>
        <dbReference type="Proteomes" id="UP000198362"/>
    </source>
</evidence>
<name>A0A239PCN0_9ACTN</name>
<evidence type="ECO:0000256" key="1">
    <source>
        <dbReference type="ARBA" id="ARBA00023239"/>
    </source>
</evidence>
<dbReference type="GO" id="GO:0005737">
    <property type="term" value="C:cytoplasm"/>
    <property type="evidence" value="ECO:0007669"/>
    <property type="project" value="TreeGrafter"/>
</dbReference>
<dbReference type="RefSeq" id="WP_089254382.1">
    <property type="nucleotide sequence ID" value="NZ_FZPH01000017.1"/>
</dbReference>
<sequence>MAPPVPVPVSASDEDVPRFWAALGLPGLADVHTHFLPERMMRRVWAHFDSAGPLVGMPWPIRYRGSDEARVSVLRRMGVRAFSALAYAHRPGMASDLNTWTLDFAARTPGCLPCATFFPEPGVLSYTRDALARGARLFKLHLQVAAFHPADPSLDEVWGLLAEADVPVIVHAGSGPVAHGHTGPGPFGEVLARHPRLRAVIAHLGAPEYLDFLRLAETYERVALDTTMMFTDFFDRAQPFPAAALPRLRDLGTAGKVLLGSDFPNIPYPYARQLEGLSRLNFGDTWLRAVCWENAAHLFALEP</sequence>
<dbReference type="OrthoDB" id="5172791at2"/>
<dbReference type="AlphaFoldDB" id="A0A239PCN0"/>
<protein>
    <recommendedName>
        <fullName evidence="2">Amidohydrolase-related domain-containing protein</fullName>
    </recommendedName>
</protein>
<dbReference type="SUPFAM" id="SSF51556">
    <property type="entry name" value="Metallo-dependent hydrolases"/>
    <property type="match status" value="1"/>
</dbReference>